<dbReference type="RefSeq" id="WP_072983517.1">
    <property type="nucleotide sequence ID" value="NZ_FQXT01000004.1"/>
</dbReference>
<evidence type="ECO:0000313" key="3">
    <source>
        <dbReference type="EMBL" id="SHI17092.1"/>
    </source>
</evidence>
<dbReference type="Pfam" id="PF00583">
    <property type="entry name" value="Acetyltransf_1"/>
    <property type="match status" value="1"/>
</dbReference>
<dbReference type="AlphaFoldDB" id="A0A1M5YYH2"/>
<reference evidence="3" key="2">
    <citation type="submission" date="2016-11" db="EMBL/GenBank/DDBJ databases">
        <authorList>
            <person name="Jaros S."/>
            <person name="Januszkiewicz K."/>
            <person name="Wedrychowicz H."/>
        </authorList>
    </citation>
    <scope>NUCLEOTIDE SEQUENCE [LARGE SCALE GENOMIC DNA]</scope>
    <source>
        <strain evidence="3">DSM 19859</strain>
    </source>
</reference>
<dbReference type="STRING" id="573501.SAMN04487999_2502"/>
<dbReference type="GO" id="GO:0016747">
    <property type="term" value="F:acyltransferase activity, transferring groups other than amino-acyl groups"/>
    <property type="evidence" value="ECO:0007669"/>
    <property type="project" value="InterPro"/>
</dbReference>
<proteinExistence type="predicted"/>
<reference evidence="4" key="1">
    <citation type="submission" date="2016-11" db="EMBL/GenBank/DDBJ databases">
        <authorList>
            <person name="Varghese N."/>
            <person name="Submissions S."/>
        </authorList>
    </citation>
    <scope>NUCLEOTIDE SEQUENCE [LARGE SCALE GENOMIC DNA]</scope>
    <source>
        <strain evidence="4">DSM 19859</strain>
    </source>
</reference>
<evidence type="ECO:0000259" key="1">
    <source>
        <dbReference type="PROSITE" id="PS51186"/>
    </source>
</evidence>
<dbReference type="InterPro" id="IPR016181">
    <property type="entry name" value="Acyl_CoA_acyltransferase"/>
</dbReference>
<name>A0A1M5YYH2_9FLAO</name>
<dbReference type="Gene3D" id="3.40.630.30">
    <property type="match status" value="1"/>
</dbReference>
<gene>
    <name evidence="2" type="ORF">DSM01_1779</name>
    <name evidence="3" type="ORF">SAMN04487999_2502</name>
</gene>
<feature type="domain" description="N-acetyltransferase" evidence="1">
    <location>
        <begin position="4"/>
        <end position="142"/>
    </location>
</feature>
<dbReference type="SUPFAM" id="SSF55729">
    <property type="entry name" value="Acyl-CoA N-acyltransferases (Nat)"/>
    <property type="match status" value="1"/>
</dbReference>
<evidence type="ECO:0000313" key="5">
    <source>
        <dbReference type="Proteomes" id="UP000290037"/>
    </source>
</evidence>
<dbReference type="CDD" id="cd04301">
    <property type="entry name" value="NAT_SF"/>
    <property type="match status" value="1"/>
</dbReference>
<reference evidence="2 5" key="3">
    <citation type="submission" date="2018-07" db="EMBL/GenBank/DDBJ databases">
        <title>Leeuwenhoekiella genomics.</title>
        <authorList>
            <person name="Tahon G."/>
            <person name="Willems A."/>
        </authorList>
    </citation>
    <scope>NUCLEOTIDE SEQUENCE [LARGE SCALE GENOMIC DNA]</scope>
    <source>
        <strain evidence="2 5">LMG 24856</strain>
    </source>
</reference>
<accession>A0A1M5YYH2</accession>
<protein>
    <recommendedName>
        <fullName evidence="1">N-acetyltransferase domain-containing protein</fullName>
    </recommendedName>
</protein>
<keyword evidence="5" id="KW-1185">Reference proteome</keyword>
<dbReference type="EMBL" id="QOVN01000003">
    <property type="protein sequence ID" value="RXG29677.1"/>
    <property type="molecule type" value="Genomic_DNA"/>
</dbReference>
<organism evidence="3 4">
    <name type="scientific">Leeuwenhoekiella palythoae</name>
    <dbReference type="NCBI Taxonomy" id="573501"/>
    <lineage>
        <taxon>Bacteria</taxon>
        <taxon>Pseudomonadati</taxon>
        <taxon>Bacteroidota</taxon>
        <taxon>Flavobacteriia</taxon>
        <taxon>Flavobacteriales</taxon>
        <taxon>Flavobacteriaceae</taxon>
        <taxon>Leeuwenhoekiella</taxon>
    </lineage>
</organism>
<sequence>MSKITVTRLYKEDINTFLPLVQELMEHTVEENLLKVRFTEMFEHRYQCRGIYIEGELAGVFGLWFAVRHYAGKTCEVDHVYIKPEFRNRGLGKQVFQWIYDYARAEGCETSELNTYVHNFPSHKFYMNENYVIKGYHFLKKL</sequence>
<evidence type="ECO:0000313" key="2">
    <source>
        <dbReference type="EMBL" id="RXG29677.1"/>
    </source>
</evidence>
<evidence type="ECO:0000313" key="4">
    <source>
        <dbReference type="Proteomes" id="UP000184240"/>
    </source>
</evidence>
<dbReference type="Proteomes" id="UP000184240">
    <property type="component" value="Unassembled WGS sequence"/>
</dbReference>
<dbReference type="Proteomes" id="UP000290037">
    <property type="component" value="Unassembled WGS sequence"/>
</dbReference>
<dbReference type="InterPro" id="IPR000182">
    <property type="entry name" value="GNAT_dom"/>
</dbReference>
<dbReference type="PROSITE" id="PS51186">
    <property type="entry name" value="GNAT"/>
    <property type="match status" value="1"/>
</dbReference>
<dbReference type="EMBL" id="FQXT01000004">
    <property type="protein sequence ID" value="SHI17092.1"/>
    <property type="molecule type" value="Genomic_DNA"/>
</dbReference>